<evidence type="ECO:0000259" key="9">
    <source>
        <dbReference type="PROSITE" id="PS51645"/>
    </source>
</evidence>
<comment type="caution">
    <text evidence="10">The sequence shown here is derived from an EMBL/GenBank/DDBJ whole genome shotgun (WGS) entry which is preliminary data.</text>
</comment>
<dbReference type="EMBL" id="LOPW02000005">
    <property type="protein sequence ID" value="POG56400.1"/>
    <property type="molecule type" value="Genomic_DNA"/>
</dbReference>
<dbReference type="InterPro" id="IPR002081">
    <property type="entry name" value="Cryptochrome/DNA_photolyase_1"/>
</dbReference>
<dbReference type="PANTHER" id="PTHR11455:SF22">
    <property type="entry name" value="CRYPTOCHROME DASH"/>
    <property type="match status" value="1"/>
</dbReference>
<evidence type="ECO:0000256" key="3">
    <source>
        <dbReference type="ARBA" id="ARBA00022827"/>
    </source>
</evidence>
<evidence type="ECO:0000256" key="8">
    <source>
        <dbReference type="SAM" id="MobiDB-lite"/>
    </source>
</evidence>
<dbReference type="OrthoDB" id="11721at2157"/>
<feature type="site" description="Electron transfer via tryptophanyl radical" evidence="6">
    <location>
        <position position="403"/>
    </location>
</feature>
<dbReference type="AlphaFoldDB" id="A0A2P4NTH4"/>
<dbReference type="Gene3D" id="1.10.579.10">
    <property type="entry name" value="DNA Cyclobutane Dipyrimidine Photolyase, subunit A, domain 3"/>
    <property type="match status" value="1"/>
</dbReference>
<comment type="similarity">
    <text evidence="1 7">Belongs to the DNA photolyase class-1 family.</text>
</comment>
<sequence length="506" mass="56789">MSEPTSLAWFRRDLRLHDNEALAAACDADRVVPVYCLDPREYGDRPFGGSDSFDFEKTGAHRARFRLESLSDLRSSLRDRGSDLVVREGRPESVLPEVADAVDADFVTVHTHPTPEESSVEAAVERALGDGGVELRRFWGHTLTHLDDLPMALSELPDTYTTFRKAVESAAEDTDESDGGAGDESTDAGDPAGRDPLPEPTVPPLPGDAPAAGDLPAVSDLVGNSVAESRSAPDERGVLPFDGGETAALDRVESYIWAGDHLREYKETRNGLLGADYSSKLSPWLNEGCLSPRYVKAEVDRYEDRRVANDSTYWLVFELRWRDFFQFQFAKHGSDFFRREGIRERTDIDWRSDDAQFERWAAGETGVPFVDANMRELNATGYMSNRGRQNAASFLANDLRLDWRRGAAYFETRLVDYDPASNYGNWAYIAGVGNDSRDRSFDVRWQANRYDEDAEYVKTWLPELDALPAEYAHEPWELSEDEQATYGVELGVDYPEPMVDLDDSSE</sequence>
<dbReference type="InterPro" id="IPR014133">
    <property type="entry name" value="Cry_DASH"/>
</dbReference>
<dbReference type="Gene3D" id="3.40.50.620">
    <property type="entry name" value="HUPs"/>
    <property type="match status" value="1"/>
</dbReference>
<dbReference type="RefSeq" id="WP_058568973.1">
    <property type="nucleotide sequence ID" value="NZ_LOPW02000005.1"/>
</dbReference>
<dbReference type="PANTHER" id="PTHR11455">
    <property type="entry name" value="CRYPTOCHROME"/>
    <property type="match status" value="1"/>
</dbReference>
<dbReference type="Proteomes" id="UP000053621">
    <property type="component" value="Unassembled WGS sequence"/>
</dbReference>
<keyword evidence="11" id="KW-1185">Reference proteome</keyword>
<comment type="cofactor">
    <cofactor evidence="5 7">
        <name>FAD</name>
        <dbReference type="ChEBI" id="CHEBI:57692"/>
    </cofactor>
    <text evidence="5 7">Binds 1 FAD per subunit.</text>
</comment>
<protein>
    <recommendedName>
        <fullName evidence="7">Cryptochrome DASH</fullName>
    </recommendedName>
</protein>
<dbReference type="InterPro" id="IPR036155">
    <property type="entry name" value="Crypto/Photolyase_N_sf"/>
</dbReference>
<evidence type="ECO:0000256" key="1">
    <source>
        <dbReference type="ARBA" id="ARBA00005862"/>
    </source>
</evidence>
<evidence type="ECO:0000256" key="4">
    <source>
        <dbReference type="ARBA" id="ARBA00022991"/>
    </source>
</evidence>
<evidence type="ECO:0000256" key="7">
    <source>
        <dbReference type="RuleBase" id="RU367151"/>
    </source>
</evidence>
<evidence type="ECO:0000313" key="11">
    <source>
        <dbReference type="Proteomes" id="UP000053621"/>
    </source>
</evidence>
<dbReference type="NCBIfam" id="TIGR02765">
    <property type="entry name" value="crypto_DASH"/>
    <property type="match status" value="1"/>
</dbReference>
<dbReference type="InterPro" id="IPR036134">
    <property type="entry name" value="Crypto/Photolyase_FAD-like_sf"/>
</dbReference>
<keyword evidence="2 5" id="KW-0285">Flavoprotein</keyword>
<feature type="region of interest" description="Disordered" evidence="8">
    <location>
        <begin position="168"/>
        <end position="217"/>
    </location>
</feature>
<reference evidence="10" key="1">
    <citation type="submission" date="2017-08" db="EMBL/GenBank/DDBJ databases">
        <title>Haloferax marisrubri sp. nov., isolated from the Discovery deep brine-seawater interface in the Red Sea.</title>
        <authorList>
            <person name="Zhang G."/>
            <person name="Stingl U."/>
        </authorList>
    </citation>
    <scope>NUCLEOTIDE SEQUENCE [LARGE SCALE GENOMIC DNA]</scope>
    <source>
        <strain evidence="10">SB3</strain>
    </source>
</reference>
<feature type="site" description="Electron transfer via tryptophanyl radical" evidence="6">
    <location>
        <position position="426"/>
    </location>
</feature>
<evidence type="ECO:0000256" key="5">
    <source>
        <dbReference type="PIRSR" id="PIRSR602081-1"/>
    </source>
</evidence>
<feature type="domain" description="Photolyase/cryptochrome alpha/beta" evidence="9">
    <location>
        <begin position="4"/>
        <end position="143"/>
    </location>
</feature>
<keyword evidence="3 5" id="KW-0274">FAD</keyword>
<dbReference type="Pfam" id="PF00875">
    <property type="entry name" value="DNA_photolyase"/>
    <property type="match status" value="1"/>
</dbReference>
<dbReference type="GO" id="GO:0003904">
    <property type="term" value="F:deoxyribodipyrimidine photo-lyase activity"/>
    <property type="evidence" value="ECO:0007669"/>
    <property type="project" value="TreeGrafter"/>
</dbReference>
<dbReference type="InterPro" id="IPR006050">
    <property type="entry name" value="DNA_photolyase_N"/>
</dbReference>
<comment type="function">
    <text evidence="7">May have a photoreceptor function.</text>
</comment>
<name>A0A2P4NTH4_9EURY</name>
<dbReference type="GO" id="GO:0000719">
    <property type="term" value="P:photoreactive repair"/>
    <property type="evidence" value="ECO:0007669"/>
    <property type="project" value="TreeGrafter"/>
</dbReference>
<evidence type="ECO:0000256" key="2">
    <source>
        <dbReference type="ARBA" id="ARBA00022630"/>
    </source>
</evidence>
<dbReference type="Gene3D" id="1.25.40.80">
    <property type="match status" value="1"/>
</dbReference>
<dbReference type="InterPro" id="IPR014729">
    <property type="entry name" value="Rossmann-like_a/b/a_fold"/>
</dbReference>
<dbReference type="Pfam" id="PF03441">
    <property type="entry name" value="FAD_binding_7"/>
    <property type="match status" value="1"/>
</dbReference>
<accession>A0A2P4NTH4</accession>
<dbReference type="SUPFAM" id="SSF48173">
    <property type="entry name" value="Cryptochrome/photolyase FAD-binding domain"/>
    <property type="match status" value="1"/>
</dbReference>
<keyword evidence="4 7" id="KW-0157">Chromophore</keyword>
<dbReference type="PROSITE" id="PS51645">
    <property type="entry name" value="PHR_CRY_ALPHA_BETA"/>
    <property type="match status" value="1"/>
</dbReference>
<evidence type="ECO:0000256" key="6">
    <source>
        <dbReference type="PIRSR" id="PIRSR602081-2"/>
    </source>
</evidence>
<evidence type="ECO:0000313" key="10">
    <source>
        <dbReference type="EMBL" id="POG56400.1"/>
    </source>
</evidence>
<dbReference type="PRINTS" id="PR00147">
    <property type="entry name" value="DNAPHOTLYASE"/>
</dbReference>
<gene>
    <name evidence="10" type="ORF">AUR65_004875</name>
</gene>
<feature type="binding site" evidence="5">
    <location>
        <begin position="318"/>
        <end position="325"/>
    </location>
    <ligand>
        <name>FAD</name>
        <dbReference type="ChEBI" id="CHEBI:57692"/>
    </ligand>
</feature>
<proteinExistence type="inferred from homology"/>
<dbReference type="InterPro" id="IPR005101">
    <property type="entry name" value="Cryptochr/Photolyase_FAD-bd"/>
</dbReference>
<comment type="cofactor">
    <cofactor evidence="7">
        <name>(6R)-5,10-methylene-5,6,7,8-tetrahydrofolate</name>
        <dbReference type="ChEBI" id="CHEBI:15636"/>
    </cofactor>
    <text evidence="7">Binds 1 5,10-methenyltetrahydrofolate (MTHF) per subunit.</text>
</comment>
<organism evidence="10 11">
    <name type="scientific">Haloferax marisrubri</name>
    <dbReference type="NCBI Taxonomy" id="1544719"/>
    <lineage>
        <taxon>Archaea</taxon>
        <taxon>Methanobacteriati</taxon>
        <taxon>Methanobacteriota</taxon>
        <taxon>Stenosarchaea group</taxon>
        <taxon>Halobacteria</taxon>
        <taxon>Halobacteriales</taxon>
        <taxon>Haloferacaceae</taxon>
        <taxon>Haloferax</taxon>
    </lineage>
</organism>
<feature type="binding site" evidence="5">
    <location>
        <begin position="278"/>
        <end position="282"/>
    </location>
    <ligand>
        <name>FAD</name>
        <dbReference type="ChEBI" id="CHEBI:57692"/>
    </ligand>
</feature>
<dbReference type="SUPFAM" id="SSF52425">
    <property type="entry name" value="Cryptochrome/photolyase, N-terminal domain"/>
    <property type="match status" value="1"/>
</dbReference>
<feature type="site" description="Electron transfer via tryptophanyl radical" evidence="6">
    <location>
        <position position="350"/>
    </location>
</feature>
<feature type="binding site" evidence="5">
    <location>
        <position position="265"/>
    </location>
    <ligand>
        <name>FAD</name>
        <dbReference type="ChEBI" id="CHEBI:57692"/>
    </ligand>
</feature>
<dbReference type="GO" id="GO:0071949">
    <property type="term" value="F:FAD binding"/>
    <property type="evidence" value="ECO:0007669"/>
    <property type="project" value="TreeGrafter"/>
</dbReference>
<feature type="compositionally biased region" description="Pro residues" evidence="8">
    <location>
        <begin position="198"/>
        <end position="207"/>
    </location>
</feature>
<feature type="compositionally biased region" description="Low complexity" evidence="8">
    <location>
        <begin position="208"/>
        <end position="217"/>
    </location>
</feature>
<dbReference type="GO" id="GO:0003677">
    <property type="term" value="F:DNA binding"/>
    <property type="evidence" value="ECO:0007669"/>
    <property type="project" value="TreeGrafter"/>
</dbReference>
<feature type="binding site" evidence="5">
    <location>
        <begin position="416"/>
        <end position="418"/>
    </location>
    <ligand>
        <name>FAD</name>
        <dbReference type="ChEBI" id="CHEBI:57692"/>
    </ligand>
</feature>